<organism evidence="1 2">
    <name type="scientific">bacterium (Candidatus Gribaldobacteria) CG07_land_8_20_14_0_80_33_18</name>
    <dbReference type="NCBI Taxonomy" id="2014272"/>
    <lineage>
        <taxon>Bacteria</taxon>
        <taxon>Candidatus Gribaldobacteria</taxon>
    </lineage>
</organism>
<gene>
    <name evidence="1" type="ORF">COS93_01060</name>
</gene>
<dbReference type="InterPro" id="IPR023214">
    <property type="entry name" value="HAD_sf"/>
</dbReference>
<reference evidence="2" key="1">
    <citation type="submission" date="2017-09" db="EMBL/GenBank/DDBJ databases">
        <title>Depth-based differentiation of microbial function through sediment-hosted aquifers and enrichment of novel symbionts in the deep terrestrial subsurface.</title>
        <authorList>
            <person name="Probst A.J."/>
            <person name="Ladd B."/>
            <person name="Jarett J.K."/>
            <person name="Geller-Mcgrath D.E."/>
            <person name="Sieber C.M.K."/>
            <person name="Emerson J.B."/>
            <person name="Anantharaman K."/>
            <person name="Thomas B.C."/>
            <person name="Malmstrom R."/>
            <person name="Stieglmeier M."/>
            <person name="Klingl A."/>
            <person name="Woyke T."/>
            <person name="Ryan C.M."/>
            <person name="Banfield J.F."/>
        </authorList>
    </citation>
    <scope>NUCLEOTIDE SEQUENCE [LARGE SCALE GENOMIC DNA]</scope>
</reference>
<protein>
    <recommendedName>
        <fullName evidence="3">FCP1 homology domain-containing protein</fullName>
    </recommendedName>
</protein>
<dbReference type="InterPro" id="IPR036412">
    <property type="entry name" value="HAD-like_sf"/>
</dbReference>
<evidence type="ECO:0000313" key="1">
    <source>
        <dbReference type="EMBL" id="PIU47043.1"/>
    </source>
</evidence>
<comment type="caution">
    <text evidence="1">The sequence shown here is derived from an EMBL/GenBank/DDBJ whole genome shotgun (WGS) entry which is preliminary data.</text>
</comment>
<accession>A0A2M6Z3Q8</accession>
<dbReference type="SUPFAM" id="SSF56784">
    <property type="entry name" value="HAD-like"/>
    <property type="match status" value="1"/>
</dbReference>
<dbReference type="Gene3D" id="3.40.50.1000">
    <property type="entry name" value="HAD superfamily/HAD-like"/>
    <property type="match status" value="1"/>
</dbReference>
<dbReference type="EMBL" id="PEWP01000018">
    <property type="protein sequence ID" value="PIU47043.1"/>
    <property type="molecule type" value="Genomic_DNA"/>
</dbReference>
<evidence type="ECO:0008006" key="3">
    <source>
        <dbReference type="Google" id="ProtNLM"/>
    </source>
</evidence>
<proteinExistence type="predicted"/>
<dbReference type="Proteomes" id="UP000228777">
    <property type="component" value="Unassembled WGS sequence"/>
</dbReference>
<name>A0A2M6Z3Q8_9BACT</name>
<sequence length="130" mass="15371">MKIGVDLDGTLTSVGLYNTDTKLPWWCALWLIFVWPNKMMIKILQRLKEREDEIIIVSARPKQLENLTQYWCKKHKIPIDRIICIGTGEKVEERKLEIIRKENIKMFIDDDSKIVSYLKEKGIDAYFPSK</sequence>
<evidence type="ECO:0000313" key="2">
    <source>
        <dbReference type="Proteomes" id="UP000228777"/>
    </source>
</evidence>
<dbReference type="AlphaFoldDB" id="A0A2M6Z3Q8"/>